<proteinExistence type="inferred from homology"/>
<dbReference type="GO" id="GO:0004497">
    <property type="term" value="F:monooxygenase activity"/>
    <property type="evidence" value="ECO:0007669"/>
    <property type="project" value="UniProtKB-KW"/>
</dbReference>
<evidence type="ECO:0000256" key="5">
    <source>
        <dbReference type="ARBA" id="ARBA00023002"/>
    </source>
</evidence>
<dbReference type="InterPro" id="IPR001128">
    <property type="entry name" value="Cyt_P450"/>
</dbReference>
<accession>A0A8H6CBP8</accession>
<sequence length="543" mass="61027">MDVHLEVTLLCGILAICIFMLIIRSLSVDTTFANGLPWADLRDEVFKTTRASLRQLISCTQVLQEAYTKFSKKGQPFVVSDFSFQPQILLPQDYIKWLTTQSDTVLSVWPVRSKRRALGAMMSTVDHKTTIAFMDKIVGRFLTRNLDKVQADVSEEMGASVDCAMGMDEKNWHEVNLMQTFKDIGDRTGVRALFGLTLCRDQHFLRVLTHFKTLMGIGILLSGQLPPIIRPIVGLLLILPFRICKARVKKVLTPIVKQRMHEVACEQDDATMRNESQDFLTQSVRVIMKDKEIAHQSAEYVADQFLVLTFDIWKCANIPFSDGIDPQSFATLASTSLVASNLFLDIISSGPSLDAYERLRSEAASVFKSEGDWADPTALKKLVLTDSAIRESIRRSSIQTRGLLRAVVSPDGVTLPNGTHVPQGTWLGVPVQAVHMDGDLYDKPYEYNPFRFAVMRSESNVPSHEKVDATDISDTFLGWSYGRYACPGRWFAVQNLKLMVAYLTLNYEIQPIAERPESIVFGDANVPSMSACIKVRRRRRAQG</sequence>
<reference evidence="10 11" key="1">
    <citation type="journal article" date="2020" name="Genomics">
        <title>Complete, high-quality genomes from long-read metagenomic sequencing of two wolf lichen thalli reveals enigmatic genome architecture.</title>
        <authorList>
            <person name="McKenzie S.K."/>
            <person name="Walston R.F."/>
            <person name="Allen J.L."/>
        </authorList>
    </citation>
    <scope>NUCLEOTIDE SEQUENCE [LARGE SCALE GENOMIC DNA]</scope>
    <source>
        <strain evidence="10">WasteWater1</strain>
    </source>
</reference>
<dbReference type="PANTHER" id="PTHR46206">
    <property type="entry name" value="CYTOCHROME P450"/>
    <property type="match status" value="1"/>
</dbReference>
<dbReference type="AlphaFoldDB" id="A0A8H6CBP8"/>
<dbReference type="Proteomes" id="UP000593566">
    <property type="component" value="Unassembled WGS sequence"/>
</dbReference>
<dbReference type="GO" id="GO:0020037">
    <property type="term" value="F:heme binding"/>
    <property type="evidence" value="ECO:0007669"/>
    <property type="project" value="InterPro"/>
</dbReference>
<keyword evidence="6 8" id="KW-0408">Iron</keyword>
<keyword evidence="9" id="KW-1133">Transmembrane helix</keyword>
<evidence type="ECO:0008006" key="12">
    <source>
        <dbReference type="Google" id="ProtNLM"/>
    </source>
</evidence>
<evidence type="ECO:0000256" key="9">
    <source>
        <dbReference type="SAM" id="Phobius"/>
    </source>
</evidence>
<evidence type="ECO:0000256" key="8">
    <source>
        <dbReference type="PIRSR" id="PIRSR602403-1"/>
    </source>
</evidence>
<comment type="similarity">
    <text evidence="2">Belongs to the cytochrome P450 family.</text>
</comment>
<dbReference type="Gene3D" id="1.10.630.10">
    <property type="entry name" value="Cytochrome P450"/>
    <property type="match status" value="1"/>
</dbReference>
<protein>
    <recommendedName>
        <fullName evidence="12">Cytochrome P450</fullName>
    </recommendedName>
</protein>
<feature type="transmembrane region" description="Helical" evidence="9">
    <location>
        <begin position="7"/>
        <end position="26"/>
    </location>
</feature>
<evidence type="ECO:0000256" key="6">
    <source>
        <dbReference type="ARBA" id="ARBA00023004"/>
    </source>
</evidence>
<organism evidence="10 11">
    <name type="scientific">Letharia lupina</name>
    <dbReference type="NCBI Taxonomy" id="560253"/>
    <lineage>
        <taxon>Eukaryota</taxon>
        <taxon>Fungi</taxon>
        <taxon>Dikarya</taxon>
        <taxon>Ascomycota</taxon>
        <taxon>Pezizomycotina</taxon>
        <taxon>Lecanoromycetes</taxon>
        <taxon>OSLEUM clade</taxon>
        <taxon>Lecanoromycetidae</taxon>
        <taxon>Lecanorales</taxon>
        <taxon>Lecanorineae</taxon>
        <taxon>Parmeliaceae</taxon>
        <taxon>Letharia</taxon>
    </lineage>
</organism>
<keyword evidence="4 8" id="KW-0479">Metal-binding</keyword>
<dbReference type="EMBL" id="JACCJB010000016">
    <property type="protein sequence ID" value="KAF6220450.1"/>
    <property type="molecule type" value="Genomic_DNA"/>
</dbReference>
<comment type="cofactor">
    <cofactor evidence="1 8">
        <name>heme</name>
        <dbReference type="ChEBI" id="CHEBI:30413"/>
    </cofactor>
</comment>
<evidence type="ECO:0000256" key="3">
    <source>
        <dbReference type="ARBA" id="ARBA00022617"/>
    </source>
</evidence>
<evidence type="ECO:0000256" key="1">
    <source>
        <dbReference type="ARBA" id="ARBA00001971"/>
    </source>
</evidence>
<keyword evidence="5" id="KW-0560">Oxidoreductase</keyword>
<keyword evidence="9" id="KW-0812">Transmembrane</keyword>
<dbReference type="InterPro" id="IPR036396">
    <property type="entry name" value="Cyt_P450_sf"/>
</dbReference>
<dbReference type="GeneID" id="59331294"/>
<name>A0A8H6CBP8_9LECA</name>
<dbReference type="GO" id="GO:0005506">
    <property type="term" value="F:iron ion binding"/>
    <property type="evidence" value="ECO:0007669"/>
    <property type="project" value="InterPro"/>
</dbReference>
<evidence type="ECO:0000256" key="4">
    <source>
        <dbReference type="ARBA" id="ARBA00022723"/>
    </source>
</evidence>
<keyword evidence="7" id="KW-0503">Monooxygenase</keyword>
<gene>
    <name evidence="10" type="ORF">HO133_002882</name>
</gene>
<dbReference type="RefSeq" id="XP_037149885.1">
    <property type="nucleotide sequence ID" value="XM_037293807.1"/>
</dbReference>
<dbReference type="PRINTS" id="PR00465">
    <property type="entry name" value="EP450IV"/>
</dbReference>
<dbReference type="GO" id="GO:0016705">
    <property type="term" value="F:oxidoreductase activity, acting on paired donors, with incorporation or reduction of molecular oxygen"/>
    <property type="evidence" value="ECO:0007669"/>
    <property type="project" value="InterPro"/>
</dbReference>
<dbReference type="PANTHER" id="PTHR46206:SF1">
    <property type="entry name" value="P450, PUTATIVE (EUROFUNG)-RELATED"/>
    <property type="match status" value="1"/>
</dbReference>
<evidence type="ECO:0000256" key="2">
    <source>
        <dbReference type="ARBA" id="ARBA00010617"/>
    </source>
</evidence>
<evidence type="ECO:0000256" key="7">
    <source>
        <dbReference type="ARBA" id="ARBA00023033"/>
    </source>
</evidence>
<evidence type="ECO:0000313" key="11">
    <source>
        <dbReference type="Proteomes" id="UP000593566"/>
    </source>
</evidence>
<keyword evidence="3 8" id="KW-0349">Heme</keyword>
<dbReference type="SUPFAM" id="SSF48264">
    <property type="entry name" value="Cytochrome P450"/>
    <property type="match status" value="1"/>
</dbReference>
<comment type="caution">
    <text evidence="10">The sequence shown here is derived from an EMBL/GenBank/DDBJ whole genome shotgun (WGS) entry which is preliminary data.</text>
</comment>
<evidence type="ECO:0000313" key="10">
    <source>
        <dbReference type="EMBL" id="KAF6220450.1"/>
    </source>
</evidence>
<dbReference type="InterPro" id="IPR002403">
    <property type="entry name" value="Cyt_P450_E_grp-IV"/>
</dbReference>
<feature type="binding site" description="axial binding residue" evidence="8">
    <location>
        <position position="486"/>
    </location>
    <ligand>
        <name>heme</name>
        <dbReference type="ChEBI" id="CHEBI:30413"/>
    </ligand>
    <ligandPart>
        <name>Fe</name>
        <dbReference type="ChEBI" id="CHEBI:18248"/>
    </ligandPart>
</feature>
<keyword evidence="11" id="KW-1185">Reference proteome</keyword>
<dbReference type="Pfam" id="PF00067">
    <property type="entry name" value="p450"/>
    <property type="match status" value="1"/>
</dbReference>
<dbReference type="CDD" id="cd11041">
    <property type="entry name" value="CYP503A1-like"/>
    <property type="match status" value="1"/>
</dbReference>
<keyword evidence="9" id="KW-0472">Membrane</keyword>